<organism evidence="2">
    <name type="scientific">Ceratitis capitata</name>
    <name type="common">Mediterranean fruit fly</name>
    <name type="synonym">Tephritis capitata</name>
    <dbReference type="NCBI Taxonomy" id="7213"/>
    <lineage>
        <taxon>Eukaryota</taxon>
        <taxon>Metazoa</taxon>
        <taxon>Ecdysozoa</taxon>
        <taxon>Arthropoda</taxon>
        <taxon>Hexapoda</taxon>
        <taxon>Insecta</taxon>
        <taxon>Pterygota</taxon>
        <taxon>Neoptera</taxon>
        <taxon>Endopterygota</taxon>
        <taxon>Diptera</taxon>
        <taxon>Brachycera</taxon>
        <taxon>Muscomorpha</taxon>
        <taxon>Tephritoidea</taxon>
        <taxon>Tephritidae</taxon>
        <taxon>Ceratitis</taxon>
        <taxon>Ceratitis</taxon>
    </lineage>
</organism>
<name>W8BWU6_CERCA</name>
<reference evidence="2" key="1">
    <citation type="submission" date="2013-07" db="EMBL/GenBank/DDBJ databases">
        <authorList>
            <person name="Geib S."/>
        </authorList>
    </citation>
    <scope>NUCLEOTIDE SEQUENCE</scope>
</reference>
<feature type="compositionally biased region" description="Basic residues" evidence="1">
    <location>
        <begin position="71"/>
        <end position="86"/>
    </location>
</feature>
<reference evidence="2" key="2">
    <citation type="journal article" date="2014" name="BMC Genomics">
        <title>A genomic perspective to assessing quality of mass-reared SIT flies used in Mediterranean fruit fly (Ceratitis capitata) eradication in California.</title>
        <authorList>
            <person name="Calla B."/>
            <person name="Hall B."/>
            <person name="Hou S."/>
            <person name="Geib S.M."/>
        </authorList>
    </citation>
    <scope>NUCLEOTIDE SEQUENCE</scope>
</reference>
<evidence type="ECO:0000313" key="2">
    <source>
        <dbReference type="EMBL" id="JAB97731.1"/>
    </source>
</evidence>
<protein>
    <submittedName>
        <fullName evidence="2">Uncharacterized protein</fullName>
    </submittedName>
</protein>
<feature type="compositionally biased region" description="Basic and acidic residues" evidence="1">
    <location>
        <begin position="87"/>
        <end position="99"/>
    </location>
</feature>
<feature type="region of interest" description="Disordered" evidence="1">
    <location>
        <begin position="62"/>
        <end position="107"/>
    </location>
</feature>
<accession>W8BWU6</accession>
<dbReference type="EMBL" id="GAMC01008824">
    <property type="protein sequence ID" value="JAB97731.1"/>
    <property type="molecule type" value="mRNA"/>
</dbReference>
<dbReference type="AlphaFoldDB" id="W8BWU6"/>
<evidence type="ECO:0000256" key="1">
    <source>
        <dbReference type="SAM" id="MobiDB-lite"/>
    </source>
</evidence>
<proteinExistence type="evidence at transcript level"/>
<sequence>MPVFQAFNAFTFRLLQSTPCTTCRSVQLRRMSPTDVHNSAVEKKALAKVATITTTTTTITEQKSVVTTNKRSGRKQTKSRQRKTRNNKVEQQRNERDEGVAEGLLLK</sequence>